<evidence type="ECO:0000256" key="3">
    <source>
        <dbReference type="ARBA" id="ARBA00022692"/>
    </source>
</evidence>
<feature type="transmembrane region" description="Helical" evidence="6">
    <location>
        <begin position="118"/>
        <end position="137"/>
    </location>
</feature>
<comment type="subcellular location">
    <subcellularLocation>
        <location evidence="1">Cell membrane</location>
        <topology evidence="1">Multi-pass membrane protein</topology>
    </subcellularLocation>
</comment>
<dbReference type="SUPFAM" id="SSF103473">
    <property type="entry name" value="MFS general substrate transporter"/>
    <property type="match status" value="1"/>
</dbReference>
<dbReference type="Proteomes" id="UP000196710">
    <property type="component" value="Chromosome"/>
</dbReference>
<dbReference type="InterPro" id="IPR051337">
    <property type="entry name" value="OPA_Antiporter"/>
</dbReference>
<evidence type="ECO:0000313" key="9">
    <source>
        <dbReference type="Proteomes" id="UP000196710"/>
    </source>
</evidence>
<name>A0ABN5A4V8_9FIRM</name>
<dbReference type="Pfam" id="PF07690">
    <property type="entry name" value="MFS_1"/>
    <property type="match status" value="1"/>
</dbReference>
<feature type="transmembrane region" description="Helical" evidence="6">
    <location>
        <begin position="88"/>
        <end position="106"/>
    </location>
</feature>
<evidence type="ECO:0000256" key="6">
    <source>
        <dbReference type="SAM" id="Phobius"/>
    </source>
</evidence>
<keyword evidence="3 6" id="KW-0812">Transmembrane</keyword>
<keyword evidence="2" id="KW-0813">Transport</keyword>
<feature type="transmembrane region" description="Helical" evidence="6">
    <location>
        <begin position="49"/>
        <end position="67"/>
    </location>
</feature>
<evidence type="ECO:0000313" key="8">
    <source>
        <dbReference type="EMBL" id="ASB41737.1"/>
    </source>
</evidence>
<keyword evidence="5 6" id="KW-0472">Membrane</keyword>
<evidence type="ECO:0000259" key="7">
    <source>
        <dbReference type="PROSITE" id="PS50850"/>
    </source>
</evidence>
<keyword evidence="9" id="KW-1185">Reference proteome</keyword>
<dbReference type="PANTHER" id="PTHR43826:SF3">
    <property type="entry name" value="GLUCOSE-6-PHOSPHATE EXCHANGER SLC37A4"/>
    <property type="match status" value="1"/>
</dbReference>
<accession>A0ABN5A4V8</accession>
<protein>
    <recommendedName>
        <fullName evidence="7">Major facilitator superfamily (MFS) profile domain-containing protein</fullName>
    </recommendedName>
</protein>
<organism evidence="8 9">
    <name type="scientific">Acutalibacter muris</name>
    <dbReference type="NCBI Taxonomy" id="1796620"/>
    <lineage>
        <taxon>Bacteria</taxon>
        <taxon>Bacillati</taxon>
        <taxon>Bacillota</taxon>
        <taxon>Clostridia</taxon>
        <taxon>Eubacteriales</taxon>
        <taxon>Acutalibacteraceae</taxon>
        <taxon>Acutalibacter</taxon>
    </lineage>
</organism>
<sequence length="204" mass="22164">MLFKRGIPLLNQAAKPPSFEIGIYRFQSAFTITGRTSGGGPDTMKEKRSVTYTILLLSSVYFVSYLTRNSYNVVIAQLVRETGLGQSTLALSATGSLVAYGAGQLLSGCFGDRLQPKGLLIMGLGVTSVMNLLMAFCRQPALMLGNWCVNGLAQAFLWPPLVRLMSELFSGELYEKAVIGAWPVIAVLGAAVCLACVRPWRRFE</sequence>
<dbReference type="InterPro" id="IPR020846">
    <property type="entry name" value="MFS_dom"/>
</dbReference>
<dbReference type="InterPro" id="IPR036259">
    <property type="entry name" value="MFS_trans_sf"/>
</dbReference>
<gene>
    <name evidence="8" type="ORF">ADH66_14350</name>
</gene>
<dbReference type="Gene3D" id="1.20.1250.20">
    <property type="entry name" value="MFS general substrate transporter like domains"/>
    <property type="match status" value="1"/>
</dbReference>
<dbReference type="PROSITE" id="PS50850">
    <property type="entry name" value="MFS"/>
    <property type="match status" value="1"/>
</dbReference>
<evidence type="ECO:0000256" key="2">
    <source>
        <dbReference type="ARBA" id="ARBA00022448"/>
    </source>
</evidence>
<feature type="domain" description="Major facilitator superfamily (MFS) profile" evidence="7">
    <location>
        <begin position="53"/>
        <end position="204"/>
    </location>
</feature>
<dbReference type="InterPro" id="IPR011701">
    <property type="entry name" value="MFS"/>
</dbReference>
<dbReference type="PANTHER" id="PTHR43826">
    <property type="entry name" value="GLUCOSE-6-PHOSPHATE EXCHANGER SLC37A4"/>
    <property type="match status" value="1"/>
</dbReference>
<evidence type="ECO:0000256" key="5">
    <source>
        <dbReference type="ARBA" id="ARBA00023136"/>
    </source>
</evidence>
<reference evidence="9" key="1">
    <citation type="submission" date="2017-05" db="EMBL/GenBank/DDBJ databases">
        <title>Improved OligoMM genomes.</title>
        <authorList>
            <person name="Garzetti D."/>
        </authorList>
    </citation>
    <scope>NUCLEOTIDE SEQUENCE [LARGE SCALE GENOMIC DNA]</scope>
    <source>
        <strain evidence="9">KB18</strain>
    </source>
</reference>
<keyword evidence="4 6" id="KW-1133">Transmembrane helix</keyword>
<feature type="transmembrane region" description="Helical" evidence="6">
    <location>
        <begin position="177"/>
        <end position="197"/>
    </location>
</feature>
<evidence type="ECO:0000256" key="4">
    <source>
        <dbReference type="ARBA" id="ARBA00022989"/>
    </source>
</evidence>
<evidence type="ECO:0000256" key="1">
    <source>
        <dbReference type="ARBA" id="ARBA00004651"/>
    </source>
</evidence>
<dbReference type="EMBL" id="CP021422">
    <property type="protein sequence ID" value="ASB41737.1"/>
    <property type="molecule type" value="Genomic_DNA"/>
</dbReference>
<proteinExistence type="predicted"/>